<dbReference type="EMBL" id="JASJQH010000389">
    <property type="protein sequence ID" value="KAK9764652.1"/>
    <property type="molecule type" value="Genomic_DNA"/>
</dbReference>
<reference evidence="2 3" key="1">
    <citation type="submission" date="2023-04" db="EMBL/GenBank/DDBJ databases">
        <title>Genome of Basidiobolus ranarum AG-B5.</title>
        <authorList>
            <person name="Stajich J.E."/>
            <person name="Carter-House D."/>
            <person name="Gryganskyi A."/>
        </authorList>
    </citation>
    <scope>NUCLEOTIDE SEQUENCE [LARGE SCALE GENOMIC DNA]</scope>
    <source>
        <strain evidence="2 3">AG-B5</strain>
    </source>
</reference>
<sequence>MINISYDLSDVAWTLLLLGGWFLGRPYLKRYLENDVRNHQAELKKQMEEQERIYKEELLKETLKIQELTEEEAKELEEEEKPIQDKKII</sequence>
<accession>A0ABR2WT00</accession>
<organism evidence="2 3">
    <name type="scientific">Basidiobolus ranarum</name>
    <dbReference type="NCBI Taxonomy" id="34480"/>
    <lineage>
        <taxon>Eukaryota</taxon>
        <taxon>Fungi</taxon>
        <taxon>Fungi incertae sedis</taxon>
        <taxon>Zoopagomycota</taxon>
        <taxon>Entomophthoromycotina</taxon>
        <taxon>Basidiobolomycetes</taxon>
        <taxon>Basidiobolales</taxon>
        <taxon>Basidiobolaceae</taxon>
        <taxon>Basidiobolus</taxon>
    </lineage>
</organism>
<feature type="coiled-coil region" evidence="1">
    <location>
        <begin position="29"/>
        <end position="79"/>
    </location>
</feature>
<keyword evidence="3" id="KW-1185">Reference proteome</keyword>
<gene>
    <name evidence="2" type="ORF">K7432_007669</name>
</gene>
<dbReference type="Proteomes" id="UP001479436">
    <property type="component" value="Unassembled WGS sequence"/>
</dbReference>
<proteinExistence type="predicted"/>
<evidence type="ECO:0008006" key="4">
    <source>
        <dbReference type="Google" id="ProtNLM"/>
    </source>
</evidence>
<keyword evidence="1" id="KW-0175">Coiled coil</keyword>
<evidence type="ECO:0000256" key="1">
    <source>
        <dbReference type="SAM" id="Coils"/>
    </source>
</evidence>
<name>A0ABR2WT00_9FUNG</name>
<evidence type="ECO:0000313" key="2">
    <source>
        <dbReference type="EMBL" id="KAK9764652.1"/>
    </source>
</evidence>
<evidence type="ECO:0000313" key="3">
    <source>
        <dbReference type="Proteomes" id="UP001479436"/>
    </source>
</evidence>
<protein>
    <recommendedName>
        <fullName evidence="4">ATP synthase F0 subunit B</fullName>
    </recommendedName>
</protein>
<comment type="caution">
    <text evidence="2">The sequence shown here is derived from an EMBL/GenBank/DDBJ whole genome shotgun (WGS) entry which is preliminary data.</text>
</comment>